<comment type="caution">
    <text evidence="4">The sequence shown here is derived from an EMBL/GenBank/DDBJ whole genome shotgun (WGS) entry which is preliminary data.</text>
</comment>
<dbReference type="PANTHER" id="PTHR31623">
    <property type="entry name" value="F21J9.9"/>
    <property type="match status" value="1"/>
</dbReference>
<dbReference type="GO" id="GO:0016746">
    <property type="term" value="F:acyltransferase activity"/>
    <property type="evidence" value="ECO:0007669"/>
    <property type="project" value="UniProtKB-KW"/>
</dbReference>
<dbReference type="AlphaFoldDB" id="A0ABD3T3B3"/>
<evidence type="ECO:0000313" key="5">
    <source>
        <dbReference type="Proteomes" id="UP001634393"/>
    </source>
</evidence>
<name>A0ABD3T3B3_9LAMI</name>
<dbReference type="PANTHER" id="PTHR31623:SF70">
    <property type="entry name" value="TRANSFERASE, CHLORAMPHENICOL ACETYLTRANSFERASE-LIKE DOMAIN PROTEIN"/>
    <property type="match status" value="1"/>
</dbReference>
<proteinExistence type="inferred from homology"/>
<keyword evidence="2" id="KW-0808">Transferase</keyword>
<organism evidence="4 5">
    <name type="scientific">Penstemon smallii</name>
    <dbReference type="NCBI Taxonomy" id="265156"/>
    <lineage>
        <taxon>Eukaryota</taxon>
        <taxon>Viridiplantae</taxon>
        <taxon>Streptophyta</taxon>
        <taxon>Embryophyta</taxon>
        <taxon>Tracheophyta</taxon>
        <taxon>Spermatophyta</taxon>
        <taxon>Magnoliopsida</taxon>
        <taxon>eudicotyledons</taxon>
        <taxon>Gunneridae</taxon>
        <taxon>Pentapetalae</taxon>
        <taxon>asterids</taxon>
        <taxon>lamiids</taxon>
        <taxon>Lamiales</taxon>
        <taxon>Plantaginaceae</taxon>
        <taxon>Cheloneae</taxon>
        <taxon>Penstemon</taxon>
    </lineage>
</organism>
<evidence type="ECO:0000256" key="2">
    <source>
        <dbReference type="ARBA" id="ARBA00022679"/>
    </source>
</evidence>
<dbReference type="Pfam" id="PF02458">
    <property type="entry name" value="Transferase"/>
    <property type="match status" value="1"/>
</dbReference>
<reference evidence="4 5" key="1">
    <citation type="submission" date="2024-12" db="EMBL/GenBank/DDBJ databases">
        <title>The unique morphological basis and parallel evolutionary history of personate flowers in Penstemon.</title>
        <authorList>
            <person name="Depatie T.H."/>
            <person name="Wessinger C.A."/>
        </authorList>
    </citation>
    <scope>NUCLEOTIDE SEQUENCE [LARGE SCALE GENOMIC DNA]</scope>
    <source>
        <strain evidence="4">WTNN_2</strain>
        <tissue evidence="4">Leaf</tissue>
    </source>
</reference>
<evidence type="ECO:0000256" key="1">
    <source>
        <dbReference type="ARBA" id="ARBA00009861"/>
    </source>
</evidence>
<dbReference type="Gene3D" id="3.30.559.10">
    <property type="entry name" value="Chloramphenicol acetyltransferase-like domain"/>
    <property type="match status" value="1"/>
</dbReference>
<gene>
    <name evidence="4" type="ORF">ACJIZ3_019857</name>
</gene>
<sequence>MTTIIPSFDTPKLFPGKNLVNSLNYSNTRTPNPEIIFKKFLFSNESITNLRATNNEPVSRVRIVCALIAKALIGVDKIKQGGKSRTCLIAQAVNIRPRTNPQLPKHLCGNLAMQAVLCINEENKTDHEELEFQDLVRLLGEATHKTIKDCEEILFSKGGDIFDNSTLSMHDFIANGDVNCLWFSDWSKFGFYEADFGWGKPTWASVANMYAENLVILMENREGGTGGGIEAFVHLHENYVSHFEQDEGIRSFSY</sequence>
<comment type="similarity">
    <text evidence="1">Belongs to the plant acyltransferase family.</text>
</comment>
<accession>A0ABD3T3B3</accession>
<keyword evidence="3" id="KW-0012">Acyltransferase</keyword>
<keyword evidence="5" id="KW-1185">Reference proteome</keyword>
<evidence type="ECO:0000313" key="4">
    <source>
        <dbReference type="EMBL" id="KAL3831055.1"/>
    </source>
</evidence>
<dbReference type="Proteomes" id="UP001634393">
    <property type="component" value="Unassembled WGS sequence"/>
</dbReference>
<evidence type="ECO:0000256" key="3">
    <source>
        <dbReference type="ARBA" id="ARBA00023315"/>
    </source>
</evidence>
<dbReference type="EMBL" id="JBJXBP010000005">
    <property type="protein sequence ID" value="KAL3831055.1"/>
    <property type="molecule type" value="Genomic_DNA"/>
</dbReference>
<dbReference type="InterPro" id="IPR023213">
    <property type="entry name" value="CAT-like_dom_sf"/>
</dbReference>
<protein>
    <submittedName>
        <fullName evidence="4">Uncharacterized protein</fullName>
    </submittedName>
</protein>